<dbReference type="PANTHER" id="PTHR11328">
    <property type="entry name" value="MAJOR FACILITATOR SUPERFAMILY DOMAIN-CONTAINING PROTEIN"/>
    <property type="match status" value="1"/>
</dbReference>
<feature type="transmembrane region" description="Helical" evidence="2">
    <location>
        <begin position="361"/>
        <end position="384"/>
    </location>
</feature>
<dbReference type="GO" id="GO:0005886">
    <property type="term" value="C:plasma membrane"/>
    <property type="evidence" value="ECO:0007669"/>
    <property type="project" value="TreeGrafter"/>
</dbReference>
<dbReference type="GO" id="GO:0015293">
    <property type="term" value="F:symporter activity"/>
    <property type="evidence" value="ECO:0007669"/>
    <property type="project" value="InterPro"/>
</dbReference>
<feature type="transmembrane region" description="Helical" evidence="2">
    <location>
        <begin position="21"/>
        <end position="43"/>
    </location>
</feature>
<comment type="similarity">
    <text evidence="1">Belongs to the sodium:galactoside symporter (TC 2.A.2) family.</text>
</comment>
<evidence type="ECO:0000256" key="2">
    <source>
        <dbReference type="SAM" id="Phobius"/>
    </source>
</evidence>
<dbReference type="AlphaFoldDB" id="A0A3A8AL44"/>
<dbReference type="GO" id="GO:0008643">
    <property type="term" value="P:carbohydrate transport"/>
    <property type="evidence" value="ECO:0007669"/>
    <property type="project" value="InterPro"/>
</dbReference>
<keyword evidence="2" id="KW-0472">Membrane</keyword>
<accession>A0A3A8AL44</accession>
<dbReference type="Proteomes" id="UP000246132">
    <property type="component" value="Unassembled WGS sequence"/>
</dbReference>
<feature type="transmembrane region" description="Helical" evidence="2">
    <location>
        <begin position="89"/>
        <end position="108"/>
    </location>
</feature>
<dbReference type="Pfam" id="PF13347">
    <property type="entry name" value="MFS_2"/>
    <property type="match status" value="1"/>
</dbReference>
<comment type="caution">
    <text evidence="3">The sequence shown here is derived from an EMBL/GenBank/DDBJ whole genome shotgun (WGS) entry which is preliminary data.</text>
</comment>
<feature type="transmembrane region" description="Helical" evidence="2">
    <location>
        <begin position="321"/>
        <end position="340"/>
    </location>
</feature>
<feature type="transmembrane region" description="Helical" evidence="2">
    <location>
        <begin position="297"/>
        <end position="315"/>
    </location>
</feature>
<dbReference type="InterPro" id="IPR036259">
    <property type="entry name" value="MFS_trans_sf"/>
</dbReference>
<dbReference type="Gene3D" id="1.20.1250.20">
    <property type="entry name" value="MFS general substrate transporter like domains"/>
    <property type="match status" value="2"/>
</dbReference>
<sequence>MRAPDPSGTSDKTPLARVVAYALPAIPLAALTLPLYILLPAFYSEAVGLSLAATGAALVAMRIFDAVNDPLIGLVADKWRTPFGRRRRLFALSLPVCALAAFMLFWPPVDAGPFYLAGWGMLLSLGYTAAVIPFFAWGAEMAGDYRSRSTITGWREGFTLTGTLIAIALPFTLGFDDASGFHGLALLGVAIAIALPALGAVTVFAVPEPHEHTREAVDWRVGLGHLRQNTPFLRLIAAFFVNGMANGIPATLFLFFVGDYLGAEALQGPLLFLYFACGVAGVPLATWASRRVGKHRAWALGMIAACIIFATVPLLSEGDIAAFAVICAATGLLVGFDLAIPPAMQADVIDVDTAASGEQRSGIYFAAWSLATKLSLALAVGLAFPLLDLFGFEAGAGPAQDPGALTALAVTYALVPVALKSGAIALMWNFPLDETRQSELRASIERD</sequence>
<feature type="transmembrane region" description="Helical" evidence="2">
    <location>
        <begin position="181"/>
        <end position="206"/>
    </location>
</feature>
<dbReference type="SUPFAM" id="SSF103473">
    <property type="entry name" value="MFS general substrate transporter"/>
    <property type="match status" value="1"/>
</dbReference>
<feature type="transmembrane region" description="Helical" evidence="2">
    <location>
        <begin position="49"/>
        <end position="68"/>
    </location>
</feature>
<gene>
    <name evidence="3" type="ORF">DEM25_012620</name>
</gene>
<protein>
    <submittedName>
        <fullName evidence="3">MFS transporter</fullName>
    </submittedName>
</protein>
<feature type="transmembrane region" description="Helical" evidence="2">
    <location>
        <begin position="270"/>
        <end position="288"/>
    </location>
</feature>
<dbReference type="CDD" id="cd17332">
    <property type="entry name" value="MFS_MelB_like"/>
    <property type="match status" value="1"/>
</dbReference>
<evidence type="ECO:0000313" key="4">
    <source>
        <dbReference type="Proteomes" id="UP000246132"/>
    </source>
</evidence>
<dbReference type="RefSeq" id="WP_109766084.1">
    <property type="nucleotide sequence ID" value="NZ_QFWV02000007.1"/>
</dbReference>
<name>A0A3A8AL44_9HYPH</name>
<organism evidence="3 4">
    <name type="scientific">Oceaniradius stylonematis</name>
    <dbReference type="NCBI Taxonomy" id="2184161"/>
    <lineage>
        <taxon>Bacteria</taxon>
        <taxon>Pseudomonadati</taxon>
        <taxon>Pseudomonadota</taxon>
        <taxon>Alphaproteobacteria</taxon>
        <taxon>Hyphomicrobiales</taxon>
        <taxon>Ahrensiaceae</taxon>
        <taxon>Oceaniradius</taxon>
    </lineage>
</organism>
<feature type="transmembrane region" description="Helical" evidence="2">
    <location>
        <begin position="235"/>
        <end position="258"/>
    </location>
</feature>
<feature type="transmembrane region" description="Helical" evidence="2">
    <location>
        <begin position="404"/>
        <end position="428"/>
    </location>
</feature>
<evidence type="ECO:0000256" key="1">
    <source>
        <dbReference type="ARBA" id="ARBA00009617"/>
    </source>
</evidence>
<feature type="transmembrane region" description="Helical" evidence="2">
    <location>
        <begin position="114"/>
        <end position="136"/>
    </location>
</feature>
<dbReference type="InterPro" id="IPR039672">
    <property type="entry name" value="MFS_2"/>
</dbReference>
<keyword evidence="2" id="KW-1133">Transmembrane helix</keyword>
<keyword evidence="2" id="KW-0812">Transmembrane</keyword>
<dbReference type="PANTHER" id="PTHR11328:SF24">
    <property type="entry name" value="MAJOR FACILITATOR SUPERFAMILY (MFS) PROFILE DOMAIN-CONTAINING PROTEIN"/>
    <property type="match status" value="1"/>
</dbReference>
<reference evidence="3 4" key="1">
    <citation type="journal article" date="2018" name="Int. J. Syst. Bacteriol.">
        <title>Oceaniradius stylonemae gen. nov., sp. nov., isolated from a red alga, Stylonema cornu-cervi.</title>
        <authorList>
            <person name="Jeong S."/>
        </authorList>
    </citation>
    <scope>NUCLEOTIDE SEQUENCE [LARGE SCALE GENOMIC DNA]</scope>
    <source>
        <strain evidence="3 4">StC1</strain>
    </source>
</reference>
<dbReference type="OrthoDB" id="181905at2"/>
<feature type="transmembrane region" description="Helical" evidence="2">
    <location>
        <begin position="157"/>
        <end position="175"/>
    </location>
</feature>
<proteinExistence type="inferred from homology"/>
<evidence type="ECO:0000313" key="3">
    <source>
        <dbReference type="EMBL" id="RKF06441.1"/>
    </source>
</evidence>
<dbReference type="EMBL" id="QFWV02000007">
    <property type="protein sequence ID" value="RKF06441.1"/>
    <property type="molecule type" value="Genomic_DNA"/>
</dbReference>
<keyword evidence="4" id="KW-1185">Reference proteome</keyword>